<organism evidence="1 2">
    <name type="scientific">Strongylus vulgaris</name>
    <name type="common">Blood worm</name>
    <dbReference type="NCBI Taxonomy" id="40348"/>
    <lineage>
        <taxon>Eukaryota</taxon>
        <taxon>Metazoa</taxon>
        <taxon>Ecdysozoa</taxon>
        <taxon>Nematoda</taxon>
        <taxon>Chromadorea</taxon>
        <taxon>Rhabditida</taxon>
        <taxon>Rhabditina</taxon>
        <taxon>Rhabditomorpha</taxon>
        <taxon>Strongyloidea</taxon>
        <taxon>Strongylidae</taxon>
        <taxon>Strongylus</taxon>
    </lineage>
</organism>
<reference evidence="1 2" key="1">
    <citation type="submission" date="2018-11" db="EMBL/GenBank/DDBJ databases">
        <authorList>
            <consortium name="Pathogen Informatics"/>
        </authorList>
    </citation>
    <scope>NUCLEOTIDE SEQUENCE [LARGE SCALE GENOMIC DNA]</scope>
</reference>
<dbReference type="OrthoDB" id="551431at2759"/>
<gene>
    <name evidence="1" type="ORF">SVUK_LOCUS6712</name>
</gene>
<dbReference type="AlphaFoldDB" id="A0A3P7J1A2"/>
<evidence type="ECO:0000313" key="1">
    <source>
        <dbReference type="EMBL" id="VDM71714.1"/>
    </source>
</evidence>
<dbReference type="Proteomes" id="UP000270094">
    <property type="component" value="Unassembled WGS sequence"/>
</dbReference>
<keyword evidence="2" id="KW-1185">Reference proteome</keyword>
<dbReference type="EMBL" id="UYYB01021703">
    <property type="protein sequence ID" value="VDM71714.1"/>
    <property type="molecule type" value="Genomic_DNA"/>
</dbReference>
<name>A0A3P7J1A2_STRVU</name>
<evidence type="ECO:0000313" key="2">
    <source>
        <dbReference type="Proteomes" id="UP000270094"/>
    </source>
</evidence>
<proteinExistence type="predicted"/>
<accession>A0A3P7J1A2</accession>
<protein>
    <submittedName>
        <fullName evidence="1">Uncharacterized protein</fullName>
    </submittedName>
</protein>
<sequence length="119" mass="13640">MEDDGFKVVRYKKGKSRFKKLGYEPAQRIAGSLDDIRLAIEKADAQIRNSGLSTWIIMKLNQILENRRINHVYVIGNGHFDAPWEPGTHQLALVKVICDEYRAEMTFQVSACFFFGLFG</sequence>